<accession>A0A4U6D5Q9</accession>
<feature type="signal peptide" evidence="1">
    <location>
        <begin position="1"/>
        <end position="23"/>
    </location>
</feature>
<organism evidence="2 3">
    <name type="scientific">Dyadobacter frigoris</name>
    <dbReference type="NCBI Taxonomy" id="2576211"/>
    <lineage>
        <taxon>Bacteria</taxon>
        <taxon>Pseudomonadati</taxon>
        <taxon>Bacteroidota</taxon>
        <taxon>Cytophagia</taxon>
        <taxon>Cytophagales</taxon>
        <taxon>Spirosomataceae</taxon>
        <taxon>Dyadobacter</taxon>
    </lineage>
</organism>
<dbReference type="AlphaFoldDB" id="A0A4U6D5Q9"/>
<reference evidence="2 3" key="1">
    <citation type="submission" date="2019-05" db="EMBL/GenBank/DDBJ databases">
        <title>Dyadobacter AR-3-8 sp. nov., isolated from arctic soil.</title>
        <authorList>
            <person name="Chaudhary D.K."/>
        </authorList>
    </citation>
    <scope>NUCLEOTIDE SEQUENCE [LARGE SCALE GENOMIC DNA]</scope>
    <source>
        <strain evidence="2 3">AR-3-8</strain>
    </source>
</reference>
<dbReference type="RefSeq" id="WP_137340135.1">
    <property type="nucleotide sequence ID" value="NZ_BSQH01000016.1"/>
</dbReference>
<evidence type="ECO:0000313" key="3">
    <source>
        <dbReference type="Proteomes" id="UP000304900"/>
    </source>
</evidence>
<keyword evidence="3" id="KW-1185">Reference proteome</keyword>
<gene>
    <name evidence="2" type="ORF">FDK13_11435</name>
</gene>
<dbReference type="OrthoDB" id="962322at2"/>
<comment type="caution">
    <text evidence="2">The sequence shown here is derived from an EMBL/GenBank/DDBJ whole genome shotgun (WGS) entry which is preliminary data.</text>
</comment>
<dbReference type="EMBL" id="SZVO01000005">
    <property type="protein sequence ID" value="TKT91765.1"/>
    <property type="molecule type" value="Genomic_DNA"/>
</dbReference>
<protein>
    <recommendedName>
        <fullName evidence="4">DUF2780 domain-containing protein</fullName>
    </recommendedName>
</protein>
<dbReference type="Proteomes" id="UP000304900">
    <property type="component" value="Unassembled WGS sequence"/>
</dbReference>
<proteinExistence type="predicted"/>
<evidence type="ECO:0000256" key="1">
    <source>
        <dbReference type="SAM" id="SignalP"/>
    </source>
</evidence>
<feature type="chain" id="PRO_5020976472" description="DUF2780 domain-containing protein" evidence="1">
    <location>
        <begin position="24"/>
        <end position="196"/>
    </location>
</feature>
<evidence type="ECO:0000313" key="2">
    <source>
        <dbReference type="EMBL" id="TKT91765.1"/>
    </source>
</evidence>
<name>A0A4U6D5Q9_9BACT</name>
<sequence length="196" mass="19209">MKNYILSLVTLFFVTSAVTTSLAQTLSAEAQLDKAVTLSAKGDTAGTAEALTAGTTALETEAKSSSGDLKDKLLSKVGDLKSLIPLASGGKLQSGVLGKAVSAVKMLLGANRISSLLGKGESGLLGNASSLTSSLGLVKAGSSILGSGTQNQLSGVLGEATKAVGGLDKKGLAGKLAATASSNSLGSIVKLVGSSL</sequence>
<evidence type="ECO:0008006" key="4">
    <source>
        <dbReference type="Google" id="ProtNLM"/>
    </source>
</evidence>
<keyword evidence="1" id="KW-0732">Signal</keyword>